<name>A0ABR0S437_9EURO</name>
<comment type="caution">
    <text evidence="1">The sequence shown here is derived from an EMBL/GenBank/DDBJ whole genome shotgun (WGS) entry which is preliminary data.</text>
</comment>
<dbReference type="PANTHER" id="PTHR42085">
    <property type="entry name" value="F-BOX DOMAIN-CONTAINING PROTEIN"/>
    <property type="match status" value="1"/>
</dbReference>
<evidence type="ECO:0000313" key="1">
    <source>
        <dbReference type="EMBL" id="KAK5947258.1"/>
    </source>
</evidence>
<protein>
    <recommendedName>
        <fullName evidence="3">F-box domain-containing protein</fullName>
    </recommendedName>
</protein>
<dbReference type="PANTHER" id="PTHR42085:SF2">
    <property type="entry name" value="F-BOX DOMAIN-CONTAINING PROTEIN"/>
    <property type="match status" value="1"/>
</dbReference>
<proteinExistence type="predicted"/>
<organism evidence="1 2">
    <name type="scientific">Knufia obscura</name>
    <dbReference type="NCBI Taxonomy" id="1635080"/>
    <lineage>
        <taxon>Eukaryota</taxon>
        <taxon>Fungi</taxon>
        <taxon>Dikarya</taxon>
        <taxon>Ascomycota</taxon>
        <taxon>Pezizomycotina</taxon>
        <taxon>Eurotiomycetes</taxon>
        <taxon>Chaetothyriomycetidae</taxon>
        <taxon>Chaetothyriales</taxon>
        <taxon>Trichomeriaceae</taxon>
        <taxon>Knufia</taxon>
    </lineage>
</organism>
<dbReference type="GeneID" id="89994856"/>
<dbReference type="InterPro" id="IPR038883">
    <property type="entry name" value="AN11006-like"/>
</dbReference>
<dbReference type="RefSeq" id="XP_064735348.1">
    <property type="nucleotide sequence ID" value="XM_064869851.1"/>
</dbReference>
<dbReference type="EMBL" id="JAVHJV010000001">
    <property type="protein sequence ID" value="KAK5947258.1"/>
    <property type="molecule type" value="Genomic_DNA"/>
</dbReference>
<accession>A0ABR0S437</accession>
<keyword evidence="2" id="KW-1185">Reference proteome</keyword>
<dbReference type="Proteomes" id="UP001334248">
    <property type="component" value="Unassembled WGS sequence"/>
</dbReference>
<gene>
    <name evidence="1" type="ORF">PMZ80_001407</name>
</gene>
<sequence length="626" mass="71857">MLLDIESNPVSMVPATIQGDHPSSKLLDLPAELRIMVWRYVLAPANNAIYEARAVTDSTGDCTRTAWLNLSNDSRSLLLVNKRISKEACNTWFEMSRFSLSNDLVLNRSISTGVRQSIRHLHLQTDQLWSFPCNLSIPFLNELTSSDTAVLSLTDFPVLTRLSVDHTMLIPRLPEFDGGSEADLVRLIYMTKSFKFDLNIIGRELRTKKTLFTAQLDTREGSVSFNWQPKATRAEAVEQSLVSTLHLQQSQPPSRQTLARRSKRNVLNVLVSENPPIPLFTDSCIQPWAPALKTEALELIEERGIIEPVMRERFAVVGDEPHPGNTSRLLGLPAELRIIVWIHVFDDSNATITYMPGNLYKSPTLQLHKDFGSRRKGRHPHPLFHVCRQTYNDIRYMFYDRTQFKLGRDIIKHYKQLPSALALRIRHLELQVNELDLLDIVYPLLDEVRTSTRNAIEIRSLPNLANLKLNLVTVRQTGTIKHEMMMNHLVRFVYFSKPFHFEFGIKSHDLWSPPVILTAKIKGEDLLFTYQDGQPQQLWEEVLRLSLCLPTPSSPDWIDTALPEGQKNILRELVTRNLRGVNSRMYTPTAVRLLRKEDLEVIEGRGIIDESMRGRFAEAWRAFSFY</sequence>
<reference evidence="1 2" key="1">
    <citation type="journal article" date="2023" name="Res Sq">
        <title>Genomic and morphological characterization of Knufia obscura isolated from the Mars 2020 spacecraft assembly facility.</title>
        <authorList>
            <person name="Chander A.M."/>
            <person name="Teixeira M.M."/>
            <person name="Singh N.K."/>
            <person name="Williams M.P."/>
            <person name="Parker C.W."/>
            <person name="Leo P."/>
            <person name="Stajich J.E."/>
            <person name="Torok T."/>
            <person name="Tighe S."/>
            <person name="Mason C.E."/>
            <person name="Venkateswaran K."/>
        </authorList>
    </citation>
    <scope>NUCLEOTIDE SEQUENCE [LARGE SCALE GENOMIC DNA]</scope>
    <source>
        <strain evidence="1 2">CCFEE 5817</strain>
    </source>
</reference>
<evidence type="ECO:0008006" key="3">
    <source>
        <dbReference type="Google" id="ProtNLM"/>
    </source>
</evidence>
<evidence type="ECO:0000313" key="2">
    <source>
        <dbReference type="Proteomes" id="UP001334248"/>
    </source>
</evidence>